<dbReference type="EMBL" id="ACKP02000003">
    <property type="protein sequence ID" value="EEX78388.1"/>
    <property type="molecule type" value="Genomic_DNA"/>
</dbReference>
<dbReference type="EC" id="4.3.3.7" evidence="4 12"/>
<dbReference type="KEGG" id="ssg:Selsp_1023"/>
<feature type="site" description="Part of a proton relay during catalysis" evidence="12">
    <location>
        <position position="47"/>
    </location>
</feature>
<keyword evidence="9 12" id="KW-0456">Lyase</keyword>
<dbReference type="UniPathway" id="UPA00034">
    <property type="reaction ID" value="UER00017"/>
</dbReference>
<evidence type="ECO:0000313" key="18">
    <source>
        <dbReference type="Proteomes" id="UP000003505"/>
    </source>
</evidence>
<feature type="binding site" evidence="12 15">
    <location>
        <position position="48"/>
    </location>
    <ligand>
        <name>pyruvate</name>
        <dbReference type="ChEBI" id="CHEBI:15361"/>
    </ligand>
</feature>
<evidence type="ECO:0000313" key="16">
    <source>
        <dbReference type="EMBL" id="AEB99982.1"/>
    </source>
</evidence>
<dbReference type="CDD" id="cd00950">
    <property type="entry name" value="DHDPS"/>
    <property type="match status" value="1"/>
</dbReference>
<dbReference type="PANTHER" id="PTHR12128:SF66">
    <property type="entry name" value="4-HYDROXY-2-OXOGLUTARATE ALDOLASE, MITOCHONDRIAL"/>
    <property type="match status" value="1"/>
</dbReference>
<dbReference type="NCBIfam" id="TIGR00674">
    <property type="entry name" value="dapA"/>
    <property type="match status" value="1"/>
</dbReference>
<reference evidence="17 18" key="1">
    <citation type="submission" date="2009-09" db="EMBL/GenBank/DDBJ databases">
        <authorList>
            <person name="Weinstock G."/>
            <person name="Sodergren E."/>
            <person name="Clifton S."/>
            <person name="Fulton L."/>
            <person name="Fulton B."/>
            <person name="Courtney L."/>
            <person name="Fronick C."/>
            <person name="Harrison M."/>
            <person name="Strong C."/>
            <person name="Farmer C."/>
            <person name="Delahaunty K."/>
            <person name="Markovic C."/>
            <person name="Hall O."/>
            <person name="Minx P."/>
            <person name="Tomlinson C."/>
            <person name="Mitreva M."/>
            <person name="Nelson J."/>
            <person name="Hou S."/>
            <person name="Wollam A."/>
            <person name="Pepin K.H."/>
            <person name="Johnson M."/>
            <person name="Bhonagiri V."/>
            <person name="Nash W.E."/>
            <person name="Warren W."/>
            <person name="Chinwalla A."/>
            <person name="Mardis E.R."/>
            <person name="Wilson R.K."/>
        </authorList>
    </citation>
    <scope>NUCLEOTIDE SEQUENCE [LARGE SCALE GENOMIC DNA]</scope>
    <source>
        <strain evidence="17">ATCC 35185</strain>
        <strain evidence="18">ATCC 35185 / DSM 20758 / VPI D19B-28</strain>
    </source>
</reference>
<dbReference type="AlphaFoldDB" id="C9LRX0"/>
<evidence type="ECO:0000256" key="10">
    <source>
        <dbReference type="ARBA" id="ARBA00023270"/>
    </source>
</evidence>
<dbReference type="HOGENOM" id="CLU_049343_7_1_9"/>
<evidence type="ECO:0000256" key="9">
    <source>
        <dbReference type="ARBA" id="ARBA00023239"/>
    </source>
</evidence>
<dbReference type="Proteomes" id="UP000011124">
    <property type="component" value="Chromosome"/>
</dbReference>
<evidence type="ECO:0000256" key="14">
    <source>
        <dbReference type="PIRSR" id="PIRSR001365-1"/>
    </source>
</evidence>
<keyword evidence="8 12" id="KW-0457">Lysine biosynthesis</keyword>
<gene>
    <name evidence="12 17" type="primary">dapA</name>
    <name evidence="16" type="ordered locus">Selsp_1023</name>
    <name evidence="17" type="ORF">SELSPUOL_00190</name>
</gene>
<evidence type="ECO:0000256" key="3">
    <source>
        <dbReference type="ARBA" id="ARBA00007592"/>
    </source>
</evidence>
<dbReference type="PIRSF" id="PIRSF001365">
    <property type="entry name" value="DHDPS"/>
    <property type="match status" value="1"/>
</dbReference>
<keyword evidence="5 12" id="KW-0963">Cytoplasm</keyword>
<evidence type="ECO:0000256" key="13">
    <source>
        <dbReference type="PIRNR" id="PIRNR001365"/>
    </source>
</evidence>
<comment type="pathway">
    <text evidence="2 12">Amino-acid biosynthesis; L-lysine biosynthesis via DAP pathway; (S)-tetrahydrodipicolinate from L-aspartate: step 3/4.</text>
</comment>
<evidence type="ECO:0000256" key="12">
    <source>
        <dbReference type="HAMAP-Rule" id="MF_00418"/>
    </source>
</evidence>
<feature type="binding site" evidence="12 15">
    <location>
        <position position="206"/>
    </location>
    <ligand>
        <name>pyruvate</name>
        <dbReference type="ChEBI" id="CHEBI:15361"/>
    </ligand>
</feature>
<dbReference type="GO" id="GO:0009089">
    <property type="term" value="P:lysine biosynthetic process via diaminopimelate"/>
    <property type="evidence" value="ECO:0007669"/>
    <property type="project" value="UniProtKB-UniRule"/>
</dbReference>
<dbReference type="GO" id="GO:0005829">
    <property type="term" value="C:cytosol"/>
    <property type="evidence" value="ECO:0007669"/>
    <property type="project" value="TreeGrafter"/>
</dbReference>
<keyword evidence="19" id="KW-1185">Reference proteome</keyword>
<feature type="active site" description="Proton donor/acceptor" evidence="12 14">
    <location>
        <position position="136"/>
    </location>
</feature>
<dbReference type="PRINTS" id="PR00146">
    <property type="entry name" value="DHPICSNTHASE"/>
</dbReference>
<dbReference type="GO" id="GO:0008840">
    <property type="term" value="F:4-hydroxy-tetrahydrodipicolinate synthase activity"/>
    <property type="evidence" value="ECO:0007669"/>
    <property type="project" value="UniProtKB-UniRule"/>
</dbReference>
<comment type="catalytic activity">
    <reaction evidence="11 12">
        <text>L-aspartate 4-semialdehyde + pyruvate = (2S,4S)-4-hydroxy-2,3,4,5-tetrahydrodipicolinate + H2O + H(+)</text>
        <dbReference type="Rhea" id="RHEA:34171"/>
        <dbReference type="ChEBI" id="CHEBI:15361"/>
        <dbReference type="ChEBI" id="CHEBI:15377"/>
        <dbReference type="ChEBI" id="CHEBI:15378"/>
        <dbReference type="ChEBI" id="CHEBI:67139"/>
        <dbReference type="ChEBI" id="CHEBI:537519"/>
        <dbReference type="EC" id="4.3.3.7"/>
    </reaction>
</comment>
<dbReference type="SMART" id="SM01130">
    <property type="entry name" value="DHDPS"/>
    <property type="match status" value="1"/>
</dbReference>
<name>C9LRX0_SELS3</name>
<feature type="site" description="Part of a proton relay during catalysis" evidence="12">
    <location>
        <position position="110"/>
    </location>
</feature>
<dbReference type="RefSeq" id="WP_006190826.1">
    <property type="nucleotide sequence ID" value="NC_015437.1"/>
</dbReference>
<evidence type="ECO:0000313" key="17">
    <source>
        <dbReference type="EMBL" id="EEX78388.1"/>
    </source>
</evidence>
<organism evidence="17 18">
    <name type="scientific">Selenomonas sputigena (strain ATCC 35185 / DSM 20758 / CCUG 44933 / VPI D19B-28)</name>
    <dbReference type="NCBI Taxonomy" id="546271"/>
    <lineage>
        <taxon>Bacteria</taxon>
        <taxon>Bacillati</taxon>
        <taxon>Bacillota</taxon>
        <taxon>Negativicutes</taxon>
        <taxon>Selenomonadales</taxon>
        <taxon>Selenomonadaceae</taxon>
        <taxon>Selenomonas</taxon>
    </lineage>
</organism>
<sequence>MKEPIFTGAGVAIITPFTEDGVNFEEFGRIIEDQIAGGTDAIVVTGTTGEAAAMSDAEHKEAIKFVVETVGGRIPVIAGTGSNDTNYAIQLSQYAEKAGANGLLLVTPYYNKCTQGGLVKHFSKIADNVNIPSIVYNVPSRTGVNILPATYARLAEHPRINATKEASGNLAAVARIRKACGDSLNVYSGNDDEIVPILSVGGKGVISVLSNVAPKATHDMCRLYFEGKVEEAAKIQIDYMDLIEALFSEVNPIPVKTAMRLMGYKTGHLRMPLSELEPEHLEPLQKALKSHGLLQ</sequence>
<keyword evidence="10 12" id="KW-0704">Schiff base</keyword>
<comment type="subcellular location">
    <subcellularLocation>
        <location evidence="12">Cytoplasm</location>
    </subcellularLocation>
</comment>
<dbReference type="InterPro" id="IPR013785">
    <property type="entry name" value="Aldolase_TIM"/>
</dbReference>
<dbReference type="eggNOG" id="COG0329">
    <property type="taxonomic scope" value="Bacteria"/>
</dbReference>
<dbReference type="InterPro" id="IPR005263">
    <property type="entry name" value="DapA"/>
</dbReference>
<dbReference type="SUPFAM" id="SSF51569">
    <property type="entry name" value="Aldolase"/>
    <property type="match status" value="1"/>
</dbReference>
<dbReference type="PANTHER" id="PTHR12128">
    <property type="entry name" value="DIHYDRODIPICOLINATE SYNTHASE"/>
    <property type="match status" value="1"/>
</dbReference>
<evidence type="ECO:0000313" key="19">
    <source>
        <dbReference type="Proteomes" id="UP000011124"/>
    </source>
</evidence>
<dbReference type="EMBL" id="CP002637">
    <property type="protein sequence ID" value="AEB99982.1"/>
    <property type="molecule type" value="Genomic_DNA"/>
</dbReference>
<dbReference type="GO" id="GO:0019877">
    <property type="term" value="P:diaminopimelate biosynthetic process"/>
    <property type="evidence" value="ECO:0007669"/>
    <property type="project" value="UniProtKB-UniRule"/>
</dbReference>
<evidence type="ECO:0000256" key="7">
    <source>
        <dbReference type="ARBA" id="ARBA00022915"/>
    </source>
</evidence>
<evidence type="ECO:0000256" key="6">
    <source>
        <dbReference type="ARBA" id="ARBA00022605"/>
    </source>
</evidence>
<dbReference type="PROSITE" id="PS00665">
    <property type="entry name" value="DHDPS_1"/>
    <property type="match status" value="1"/>
</dbReference>
<evidence type="ECO:0000256" key="5">
    <source>
        <dbReference type="ARBA" id="ARBA00022490"/>
    </source>
</evidence>
<dbReference type="STRING" id="546271.Selsp_1023"/>
<evidence type="ECO:0000256" key="4">
    <source>
        <dbReference type="ARBA" id="ARBA00012086"/>
    </source>
</evidence>
<evidence type="ECO:0000256" key="8">
    <source>
        <dbReference type="ARBA" id="ARBA00023154"/>
    </source>
</evidence>
<evidence type="ECO:0000256" key="1">
    <source>
        <dbReference type="ARBA" id="ARBA00003294"/>
    </source>
</evidence>
<dbReference type="HAMAP" id="MF_00418">
    <property type="entry name" value="DapA"/>
    <property type="match status" value="1"/>
</dbReference>
<dbReference type="InterPro" id="IPR002220">
    <property type="entry name" value="DapA-like"/>
</dbReference>
<comment type="function">
    <text evidence="1 12">Catalyzes the condensation of (S)-aspartate-beta-semialdehyde [(S)-ASA] and pyruvate to 4-hydroxy-tetrahydrodipicolinate (HTPA).</text>
</comment>
<evidence type="ECO:0000256" key="2">
    <source>
        <dbReference type="ARBA" id="ARBA00005120"/>
    </source>
</evidence>
<accession>C9LRX0</accession>
<dbReference type="Proteomes" id="UP000003505">
    <property type="component" value="Unassembled WGS sequence"/>
</dbReference>
<dbReference type="InterPro" id="IPR020624">
    <property type="entry name" value="Schiff_base-form_aldolases_CS"/>
</dbReference>
<evidence type="ECO:0000256" key="11">
    <source>
        <dbReference type="ARBA" id="ARBA00047836"/>
    </source>
</evidence>
<dbReference type="Gene3D" id="3.20.20.70">
    <property type="entry name" value="Aldolase class I"/>
    <property type="match status" value="1"/>
</dbReference>
<comment type="similarity">
    <text evidence="3 12 13">Belongs to the DapA family.</text>
</comment>
<dbReference type="OrthoDB" id="9782828at2"/>
<reference evidence="16 19" key="2">
    <citation type="submission" date="2011-04" db="EMBL/GenBank/DDBJ databases">
        <title>The complete genome of Selenomonas sputigena DSM 20758.</title>
        <authorList>
            <consortium name="US DOE Joint Genome Institute (JGI-PGF)"/>
            <person name="Lucas S."/>
            <person name="Copeland A."/>
            <person name="Lapidus A."/>
            <person name="Bruce D."/>
            <person name="Goodwin L."/>
            <person name="Pitluck S."/>
            <person name="Peters L."/>
            <person name="Kyrpides N."/>
            <person name="Mavromatis K."/>
            <person name="Ivanova N."/>
            <person name="Ovchinnikova G."/>
            <person name="Teshima H."/>
            <person name="Detter J.C."/>
            <person name="Tapia R."/>
            <person name="Han C."/>
            <person name="Land M."/>
            <person name="Hauser L."/>
            <person name="Markowitz V."/>
            <person name="Cheng J.-F."/>
            <person name="Hugenholtz P."/>
            <person name="Woyke T."/>
            <person name="Wu D."/>
            <person name="Gronow S."/>
            <person name="Wellnitz S."/>
            <person name="Schneider S."/>
            <person name="Klenk H.-P."/>
            <person name="Eisen J.A."/>
        </authorList>
    </citation>
    <scope>NUCLEOTIDE SEQUENCE [LARGE SCALE GENOMIC DNA]</scope>
    <source>
        <strain evidence="16">ATCC 35185</strain>
        <strain evidence="19">ATCC 35185 / DSM 20758 / VPI D19B-28</strain>
    </source>
</reference>
<comment type="caution">
    <text evidence="12">Was originally thought to be a dihydrodipicolinate synthase (DHDPS), catalyzing the condensation of (S)-aspartate-beta-semialdehyde [(S)-ASA] and pyruvate to dihydrodipicolinate (DHDP). However, it was shown in E.coli that the product of the enzymatic reaction is not dihydrodipicolinate but in fact (4S)-4-hydroxy-2,3,4,5-tetrahydro-(2S)-dipicolinic acid (HTPA), and that the consecutive dehydration reaction leading to DHDP is not spontaneous but catalyzed by DapB.</text>
</comment>
<protein>
    <recommendedName>
        <fullName evidence="4 12">4-hydroxy-tetrahydrodipicolinate synthase</fullName>
        <shortName evidence="12">HTPA synthase</shortName>
        <ecNumber evidence="4 12">4.3.3.7</ecNumber>
    </recommendedName>
</protein>
<dbReference type="Pfam" id="PF00701">
    <property type="entry name" value="DHDPS"/>
    <property type="match status" value="1"/>
</dbReference>
<feature type="active site" description="Schiff-base intermediate with substrate" evidence="12 14">
    <location>
        <position position="164"/>
    </location>
</feature>
<keyword evidence="7 12" id="KW-0220">Diaminopimelate biosynthesis</keyword>
<evidence type="ECO:0000256" key="15">
    <source>
        <dbReference type="PIRSR" id="PIRSR001365-2"/>
    </source>
</evidence>
<proteinExistence type="inferred from homology"/>
<comment type="subunit">
    <text evidence="12">Homotetramer; dimer of dimers.</text>
</comment>
<keyword evidence="6 12" id="KW-0028">Amino-acid biosynthesis</keyword>